<evidence type="ECO:0000256" key="2">
    <source>
        <dbReference type="SAM" id="MobiDB-lite"/>
    </source>
</evidence>
<sequence>MKQTITTLVDDIDGNDADETITFALDGTTYEIDLSHQNAAALREAIRPYTRVARKAGDGRQASRSRITLPSTGQSRNAEIRAWAHSNGHDVPARGRIPQRVVAAYQAAKN</sequence>
<name>A0ABP7EEB1_9MICO</name>
<protein>
    <submittedName>
        <fullName evidence="5">Lsr2 family protein</fullName>
    </submittedName>
</protein>
<evidence type="ECO:0000313" key="6">
    <source>
        <dbReference type="Proteomes" id="UP001501468"/>
    </source>
</evidence>
<dbReference type="InterPro" id="IPR024412">
    <property type="entry name" value="Lsr2_dim_dom"/>
</dbReference>
<dbReference type="InterPro" id="IPR042261">
    <property type="entry name" value="Lsr2-like_dimerization"/>
</dbReference>
<dbReference type="Pfam" id="PF23359">
    <property type="entry name" value="Lsr2_DNA-bd"/>
    <property type="match status" value="1"/>
</dbReference>
<evidence type="ECO:0000313" key="5">
    <source>
        <dbReference type="EMBL" id="GAA3717343.1"/>
    </source>
</evidence>
<evidence type="ECO:0000259" key="3">
    <source>
        <dbReference type="Pfam" id="PF11774"/>
    </source>
</evidence>
<comment type="caution">
    <text evidence="5">The sequence shown here is derived from an EMBL/GenBank/DDBJ whole genome shotgun (WGS) entry which is preliminary data.</text>
</comment>
<organism evidence="5 6">
    <name type="scientific">Terrabacter ginsenosidimutans</name>
    <dbReference type="NCBI Taxonomy" id="490575"/>
    <lineage>
        <taxon>Bacteria</taxon>
        <taxon>Bacillati</taxon>
        <taxon>Actinomycetota</taxon>
        <taxon>Actinomycetes</taxon>
        <taxon>Micrococcales</taxon>
        <taxon>Intrasporangiaceae</taxon>
        <taxon>Terrabacter</taxon>
    </lineage>
</organism>
<feature type="domain" description="Lsr2 DNA-binding" evidence="4">
    <location>
        <begin position="74"/>
        <end position="108"/>
    </location>
</feature>
<dbReference type="EMBL" id="BAABDC010000008">
    <property type="protein sequence ID" value="GAA3717343.1"/>
    <property type="molecule type" value="Genomic_DNA"/>
</dbReference>
<dbReference type="InterPro" id="IPR036625">
    <property type="entry name" value="E3-bd_dom_sf"/>
</dbReference>
<reference evidence="6" key="1">
    <citation type="journal article" date="2019" name="Int. J. Syst. Evol. Microbiol.">
        <title>The Global Catalogue of Microorganisms (GCM) 10K type strain sequencing project: providing services to taxonomists for standard genome sequencing and annotation.</title>
        <authorList>
            <consortium name="The Broad Institute Genomics Platform"/>
            <consortium name="The Broad Institute Genome Sequencing Center for Infectious Disease"/>
            <person name="Wu L."/>
            <person name="Ma J."/>
        </authorList>
    </citation>
    <scope>NUCLEOTIDE SEQUENCE [LARGE SCALE GENOMIC DNA]</scope>
    <source>
        <strain evidence="6">JCM 17125</strain>
    </source>
</reference>
<evidence type="ECO:0000256" key="1">
    <source>
        <dbReference type="ARBA" id="ARBA00023125"/>
    </source>
</evidence>
<proteinExistence type="predicted"/>
<accession>A0ABP7EEB1</accession>
<evidence type="ECO:0000259" key="4">
    <source>
        <dbReference type="Pfam" id="PF23359"/>
    </source>
</evidence>
<feature type="compositionally biased region" description="Polar residues" evidence="2">
    <location>
        <begin position="62"/>
        <end position="75"/>
    </location>
</feature>
<keyword evidence="6" id="KW-1185">Reference proteome</keyword>
<dbReference type="InterPro" id="IPR055370">
    <property type="entry name" value="Lsr2_DNA-bd"/>
</dbReference>
<feature type="region of interest" description="Disordered" evidence="2">
    <location>
        <begin position="53"/>
        <end position="75"/>
    </location>
</feature>
<feature type="domain" description="Lsr2 dimerization" evidence="3">
    <location>
        <begin position="2"/>
        <end position="57"/>
    </location>
</feature>
<dbReference type="Gene3D" id="3.30.60.230">
    <property type="entry name" value="Lsr2, dimerization domain"/>
    <property type="match status" value="1"/>
</dbReference>
<dbReference type="RefSeq" id="WP_344950242.1">
    <property type="nucleotide sequence ID" value="NZ_BAABDC010000008.1"/>
</dbReference>
<dbReference type="Pfam" id="PF11774">
    <property type="entry name" value="Lsr2"/>
    <property type="match status" value="1"/>
</dbReference>
<gene>
    <name evidence="5" type="ORF">GCM10022399_37440</name>
</gene>
<dbReference type="Proteomes" id="UP001501468">
    <property type="component" value="Unassembled WGS sequence"/>
</dbReference>
<dbReference type="Gene3D" id="4.10.320.10">
    <property type="entry name" value="E3-binding domain"/>
    <property type="match status" value="1"/>
</dbReference>
<keyword evidence="1" id="KW-0238">DNA-binding</keyword>